<feature type="transmembrane region" description="Helical" evidence="3">
    <location>
        <begin position="51"/>
        <end position="69"/>
    </location>
</feature>
<dbReference type="Pfam" id="PF20966">
    <property type="entry name" value="MASE6"/>
    <property type="match status" value="1"/>
</dbReference>
<dbReference type="SMART" id="SM00267">
    <property type="entry name" value="GGDEF"/>
    <property type="match status" value="1"/>
</dbReference>
<dbReference type="Proteomes" id="UP000197717">
    <property type="component" value="Chromosome"/>
</dbReference>
<name>A0ABM6LQM3_9GAMM</name>
<feature type="transmembrane region" description="Helical" evidence="3">
    <location>
        <begin position="21"/>
        <end position="45"/>
    </location>
</feature>
<proteinExistence type="predicted"/>
<dbReference type="RefSeq" id="WP_088767280.1">
    <property type="nucleotide sequence ID" value="NZ_CP022133.1"/>
</dbReference>
<dbReference type="EMBL" id="CP022133">
    <property type="protein sequence ID" value="ASG64824.1"/>
    <property type="molecule type" value="Genomic_DNA"/>
</dbReference>
<accession>A0ABM6LQM3</accession>
<dbReference type="InterPro" id="IPR000160">
    <property type="entry name" value="GGDEF_dom"/>
</dbReference>
<evidence type="ECO:0000313" key="6">
    <source>
        <dbReference type="Proteomes" id="UP000197717"/>
    </source>
</evidence>
<reference evidence="5 6" key="1">
    <citation type="submission" date="2017-06" db="EMBL/GenBank/DDBJ databases">
        <title>Complete genome sequence of Idiomarina piscisalsi strain 10PY1A isolated from soil of Soudi Arabia.</title>
        <authorList>
            <person name="Kim M.-C."/>
            <person name="Jung B.K."/>
            <person name="Budiyanto F."/>
            <person name="Nzila A."/>
            <person name="Shin J.-H."/>
        </authorList>
    </citation>
    <scope>NUCLEOTIDE SEQUENCE [LARGE SCALE GENOMIC DNA]</scope>
    <source>
        <strain evidence="5 6">10PY1A</strain>
    </source>
</reference>
<dbReference type="NCBIfam" id="TIGR00254">
    <property type="entry name" value="GGDEF"/>
    <property type="match status" value="1"/>
</dbReference>
<dbReference type="SUPFAM" id="SSF55073">
    <property type="entry name" value="Nucleotide cyclase"/>
    <property type="match status" value="1"/>
</dbReference>
<dbReference type="InterPro" id="IPR050469">
    <property type="entry name" value="Diguanylate_Cyclase"/>
</dbReference>
<evidence type="ECO:0000256" key="2">
    <source>
        <dbReference type="ARBA" id="ARBA00034247"/>
    </source>
</evidence>
<feature type="transmembrane region" description="Helical" evidence="3">
    <location>
        <begin position="76"/>
        <end position="96"/>
    </location>
</feature>
<sequence length="359" mass="40393">MKYWRKYHPEINVDDPRYHQVSLIYSILLIMLAYFSVIGVLNVTLFDAAHIAVYDFSGFVLIAGIYFYVSRGSNFTVAGWLVTGTLIFVLLAFIHLAEGRNYSLIWVTILPPIAFFLHGPRAGAWVTGIVFAYCGWFFYEQLNRGIPGDLSLGAWLNFIEVATAQLFLFRYYERSRREAYEQLQTTSVTDPLTGLYNRLHLDVNLNTLLSSSRHKGLNLSVLLIDVDHFKKVNDEYGHLMGDRVLCAIATLLKEAVRECDFVGRWGGEEFLVVCPETDSKEAMTLANRIVESIQSQPLVEDIYATVSIGVAEASNNTNLTAEGVLHLADKSLYMAKSRGRNRAISMLSADSFDNALSNI</sequence>
<evidence type="ECO:0000259" key="4">
    <source>
        <dbReference type="PROSITE" id="PS50887"/>
    </source>
</evidence>
<feature type="domain" description="GGDEF" evidence="4">
    <location>
        <begin position="217"/>
        <end position="348"/>
    </location>
</feature>
<evidence type="ECO:0000256" key="1">
    <source>
        <dbReference type="ARBA" id="ARBA00012528"/>
    </source>
</evidence>
<keyword evidence="6" id="KW-1185">Reference proteome</keyword>
<dbReference type="PROSITE" id="PS50887">
    <property type="entry name" value="GGDEF"/>
    <property type="match status" value="1"/>
</dbReference>
<feature type="transmembrane region" description="Helical" evidence="3">
    <location>
        <begin position="122"/>
        <end position="139"/>
    </location>
</feature>
<keyword evidence="3" id="KW-0812">Transmembrane</keyword>
<evidence type="ECO:0000313" key="5">
    <source>
        <dbReference type="EMBL" id="ASG64824.1"/>
    </source>
</evidence>
<dbReference type="InterPro" id="IPR043128">
    <property type="entry name" value="Rev_trsase/Diguanyl_cyclase"/>
</dbReference>
<dbReference type="Gene3D" id="3.30.70.270">
    <property type="match status" value="1"/>
</dbReference>
<dbReference type="InterPro" id="IPR048435">
    <property type="entry name" value="MASE6"/>
</dbReference>
<protein>
    <recommendedName>
        <fullName evidence="1">diguanylate cyclase</fullName>
        <ecNumber evidence="1">2.7.7.65</ecNumber>
    </recommendedName>
</protein>
<dbReference type="Pfam" id="PF00990">
    <property type="entry name" value="GGDEF"/>
    <property type="match status" value="1"/>
</dbReference>
<dbReference type="EC" id="2.7.7.65" evidence="1"/>
<keyword evidence="3" id="KW-0472">Membrane</keyword>
<dbReference type="PANTHER" id="PTHR45138">
    <property type="entry name" value="REGULATORY COMPONENTS OF SENSORY TRANSDUCTION SYSTEM"/>
    <property type="match status" value="1"/>
</dbReference>
<dbReference type="PANTHER" id="PTHR45138:SF9">
    <property type="entry name" value="DIGUANYLATE CYCLASE DGCM-RELATED"/>
    <property type="match status" value="1"/>
</dbReference>
<dbReference type="InterPro" id="IPR029787">
    <property type="entry name" value="Nucleotide_cyclase"/>
</dbReference>
<organism evidence="5 6">
    <name type="scientific">Idiomarina piscisalsi</name>
    <dbReference type="NCBI Taxonomy" id="1096243"/>
    <lineage>
        <taxon>Bacteria</taxon>
        <taxon>Pseudomonadati</taxon>
        <taxon>Pseudomonadota</taxon>
        <taxon>Gammaproteobacteria</taxon>
        <taxon>Alteromonadales</taxon>
        <taxon>Idiomarinaceae</taxon>
        <taxon>Idiomarina</taxon>
    </lineage>
</organism>
<dbReference type="CDD" id="cd01949">
    <property type="entry name" value="GGDEF"/>
    <property type="match status" value="1"/>
</dbReference>
<feature type="transmembrane region" description="Helical" evidence="3">
    <location>
        <begin position="151"/>
        <end position="172"/>
    </location>
</feature>
<keyword evidence="3" id="KW-1133">Transmembrane helix</keyword>
<gene>
    <name evidence="5" type="ORF">CEW91_01020</name>
</gene>
<evidence type="ECO:0000256" key="3">
    <source>
        <dbReference type="SAM" id="Phobius"/>
    </source>
</evidence>
<comment type="catalytic activity">
    <reaction evidence="2">
        <text>2 GTP = 3',3'-c-di-GMP + 2 diphosphate</text>
        <dbReference type="Rhea" id="RHEA:24898"/>
        <dbReference type="ChEBI" id="CHEBI:33019"/>
        <dbReference type="ChEBI" id="CHEBI:37565"/>
        <dbReference type="ChEBI" id="CHEBI:58805"/>
        <dbReference type="EC" id="2.7.7.65"/>
    </reaction>
</comment>